<keyword evidence="1" id="KW-0812">Transmembrane</keyword>
<reference evidence="2 3" key="1">
    <citation type="submission" date="2012-09" db="EMBL/GenBank/DDBJ databases">
        <title>The Genome Sequence of Alloiococcus otitis ATCC 51267.</title>
        <authorList>
            <consortium name="The Broad Institute Genome Sequencing Platform"/>
            <person name="Earl A."/>
            <person name="Ward D."/>
            <person name="Feldgarden M."/>
            <person name="Gevers D."/>
            <person name="Huys G."/>
            <person name="Walker B."/>
            <person name="Young S.K."/>
            <person name="Zeng Q."/>
            <person name="Gargeya S."/>
            <person name="Fitzgerald M."/>
            <person name="Haas B."/>
            <person name="Abouelleil A."/>
            <person name="Alvarado L."/>
            <person name="Arachchi H.M."/>
            <person name="Berlin A.M."/>
            <person name="Chapman S.B."/>
            <person name="Goldberg J."/>
            <person name="Griggs A."/>
            <person name="Gujja S."/>
            <person name="Hansen M."/>
            <person name="Howarth C."/>
            <person name="Imamovic A."/>
            <person name="Larimer J."/>
            <person name="McCowen C."/>
            <person name="Montmayeur A."/>
            <person name="Murphy C."/>
            <person name="Neiman D."/>
            <person name="Pearson M."/>
            <person name="Priest M."/>
            <person name="Roberts A."/>
            <person name="Saif S."/>
            <person name="Shea T."/>
            <person name="Sisk P."/>
            <person name="Sykes S."/>
            <person name="Wortman J."/>
            <person name="Nusbaum C."/>
            <person name="Birren B."/>
        </authorList>
    </citation>
    <scope>NUCLEOTIDE SEQUENCE [LARGE SCALE GENOMIC DNA]</scope>
    <source>
        <strain evidence="2 3">ATCC 51267</strain>
    </source>
</reference>
<organism evidence="2 3">
    <name type="scientific">Alloiococcus otitis ATCC 51267</name>
    <dbReference type="NCBI Taxonomy" id="883081"/>
    <lineage>
        <taxon>Bacteria</taxon>
        <taxon>Bacillati</taxon>
        <taxon>Bacillota</taxon>
        <taxon>Bacilli</taxon>
        <taxon>Lactobacillales</taxon>
        <taxon>Carnobacteriaceae</taxon>
        <taxon>Alloiococcus</taxon>
    </lineage>
</organism>
<dbReference type="STRING" id="883081.HMPREF9698_01240"/>
<name>K9E793_9LACT</name>
<keyword evidence="1" id="KW-1133">Transmembrane helix</keyword>
<protein>
    <recommendedName>
        <fullName evidence="4">MutG family lantibiotic protection ABC transporter permease subunit</fullName>
    </recommendedName>
</protein>
<sequence length="260" mass="29574">MKSSAQNHSILFSTIKRLLLPFALVSVIYLVSLGISIHMVNGDTAFNYLIEPYIYGSGPIDFFFPLIVSAVFSWNLYFLRKDHFLTYVHPRTEIKKYIGIQILAALLLSFLMVAVVNFLAVGFSTLIANPAPYSVNPNGLEGYLFSNLQMNRPLLFAFFWYIYKGLMAGLICLLGQVWGLYSHNLYLILLAPFVTVFLENLLFSLLNIPEYSFPTAYVLNRLETNAMTVTNLLLAIFVFCFIIFLTDYLLRRKHGSAISI</sequence>
<proteinExistence type="predicted"/>
<keyword evidence="1" id="KW-0472">Membrane</keyword>
<feature type="transmembrane region" description="Helical" evidence="1">
    <location>
        <begin position="154"/>
        <end position="174"/>
    </location>
</feature>
<dbReference type="HOGENOM" id="CLU_1068075_0_0_9"/>
<evidence type="ECO:0008006" key="4">
    <source>
        <dbReference type="Google" id="ProtNLM"/>
    </source>
</evidence>
<evidence type="ECO:0000313" key="3">
    <source>
        <dbReference type="Proteomes" id="UP000009875"/>
    </source>
</evidence>
<feature type="transmembrane region" description="Helical" evidence="1">
    <location>
        <begin position="100"/>
        <end position="128"/>
    </location>
</feature>
<comment type="caution">
    <text evidence="2">The sequence shown here is derived from an EMBL/GenBank/DDBJ whole genome shotgun (WGS) entry which is preliminary data.</text>
</comment>
<evidence type="ECO:0000256" key="1">
    <source>
        <dbReference type="SAM" id="Phobius"/>
    </source>
</evidence>
<feature type="transmembrane region" description="Helical" evidence="1">
    <location>
        <begin position="20"/>
        <end position="40"/>
    </location>
</feature>
<feature type="transmembrane region" description="Helical" evidence="1">
    <location>
        <begin position="186"/>
        <end position="206"/>
    </location>
</feature>
<evidence type="ECO:0000313" key="2">
    <source>
        <dbReference type="EMBL" id="EKU93044.1"/>
    </source>
</evidence>
<dbReference type="Proteomes" id="UP000009875">
    <property type="component" value="Unassembled WGS sequence"/>
</dbReference>
<dbReference type="EMBL" id="AGXA01000027">
    <property type="protein sequence ID" value="EKU93044.1"/>
    <property type="molecule type" value="Genomic_DNA"/>
</dbReference>
<dbReference type="AlphaFoldDB" id="K9E793"/>
<accession>K9E793</accession>
<dbReference type="RefSeq" id="WP_003778822.1">
    <property type="nucleotide sequence ID" value="NZ_JH992961.1"/>
</dbReference>
<feature type="transmembrane region" description="Helical" evidence="1">
    <location>
        <begin position="226"/>
        <end position="250"/>
    </location>
</feature>
<gene>
    <name evidence="2" type="ORF">HMPREF9698_01240</name>
</gene>
<feature type="transmembrane region" description="Helical" evidence="1">
    <location>
        <begin position="60"/>
        <end position="79"/>
    </location>
</feature>
<dbReference type="eggNOG" id="ENOG50339PX">
    <property type="taxonomic scope" value="Bacteria"/>
</dbReference>
<keyword evidence="3" id="KW-1185">Reference proteome</keyword>